<dbReference type="InterPro" id="IPR006571">
    <property type="entry name" value="TLDc_dom"/>
</dbReference>
<dbReference type="Pfam" id="PF07534">
    <property type="entry name" value="TLD"/>
    <property type="match status" value="1"/>
</dbReference>
<organism evidence="3 4">
    <name type="scientific">Ridgeia piscesae</name>
    <name type="common">Tubeworm</name>
    <dbReference type="NCBI Taxonomy" id="27915"/>
    <lineage>
        <taxon>Eukaryota</taxon>
        <taxon>Metazoa</taxon>
        <taxon>Spiralia</taxon>
        <taxon>Lophotrochozoa</taxon>
        <taxon>Annelida</taxon>
        <taxon>Polychaeta</taxon>
        <taxon>Sedentaria</taxon>
        <taxon>Canalipalpata</taxon>
        <taxon>Sabellida</taxon>
        <taxon>Siboglinidae</taxon>
        <taxon>Ridgeia</taxon>
    </lineage>
</organism>
<comment type="caution">
    <text evidence="3">The sequence shown here is derived from an EMBL/GenBank/DDBJ whole genome shotgun (WGS) entry which is preliminary data.</text>
</comment>
<reference evidence="3" key="1">
    <citation type="journal article" date="2023" name="Mol. Biol. Evol.">
        <title>Third-Generation Sequencing Reveals the Adaptive Role of the Epigenome in Three Deep-Sea Polychaetes.</title>
        <authorList>
            <person name="Perez M."/>
            <person name="Aroh O."/>
            <person name="Sun Y."/>
            <person name="Lan Y."/>
            <person name="Juniper S.K."/>
            <person name="Young C.R."/>
            <person name="Angers B."/>
            <person name="Qian P.Y."/>
        </authorList>
    </citation>
    <scope>NUCLEOTIDE SEQUENCE</scope>
    <source>
        <strain evidence="3">R07B-5</strain>
    </source>
</reference>
<sequence>MVDEISDNRWLMRSVTTQRLLGACATYADVLFDYIAGLASSQDTGGASQDTGGANGADSSEPGSLRVEDYVKAGKSVMRLMNFPQQMAFFFSVFSRRKGSLNREEGLVMLHTCCTLGYYCAGVSTLSVAADDVFLVAMWDSLRGGEEVVSVESATTWCSRHCPGIWDAVHLCTRLALFGGHSIGLEGALPHPDLLQTVDEGDSLLSPSILWVLSTVLPSVYVPPSKLTGDNKAILGSHLPLSKVLTGSNFHLMYSSNDHGLSTNRFNHHVFSYNAPTLMFVSFDRHLYCVAVDSEWREGVKRWGGGDCQLIQLLPVFKSLQSGSGLLYFNTLDRRMPKQLQVGVDVKRLPLQIDAGFSSVKHYSVDVPLERLEVWGCGGESILKDQLSQKQWEQKEADKQKNRKLKIDDWNDNPDKELLNMGGITTDHAER</sequence>
<evidence type="ECO:0000256" key="1">
    <source>
        <dbReference type="SAM" id="MobiDB-lite"/>
    </source>
</evidence>
<evidence type="ECO:0000313" key="3">
    <source>
        <dbReference type="EMBL" id="KAK2177990.1"/>
    </source>
</evidence>
<name>A0AAD9KW59_RIDPI</name>
<dbReference type="AlphaFoldDB" id="A0AAD9KW59"/>
<feature type="domain" description="TLDc" evidence="2">
    <location>
        <begin position="225"/>
        <end position="378"/>
    </location>
</feature>
<dbReference type="SMART" id="SM00584">
    <property type="entry name" value="TLDc"/>
    <property type="match status" value="1"/>
</dbReference>
<evidence type="ECO:0000313" key="4">
    <source>
        <dbReference type="Proteomes" id="UP001209878"/>
    </source>
</evidence>
<dbReference type="Proteomes" id="UP001209878">
    <property type="component" value="Unassembled WGS sequence"/>
</dbReference>
<dbReference type="EMBL" id="JAODUO010000567">
    <property type="protein sequence ID" value="KAK2177990.1"/>
    <property type="molecule type" value="Genomic_DNA"/>
</dbReference>
<dbReference type="PROSITE" id="PS51886">
    <property type="entry name" value="TLDC"/>
    <property type="match status" value="1"/>
</dbReference>
<feature type="compositionally biased region" description="Basic and acidic residues" evidence="1">
    <location>
        <begin position="393"/>
        <end position="418"/>
    </location>
</feature>
<accession>A0AAD9KW59</accession>
<keyword evidence="4" id="KW-1185">Reference proteome</keyword>
<gene>
    <name evidence="3" type="ORF">NP493_568g00003</name>
</gene>
<evidence type="ECO:0000259" key="2">
    <source>
        <dbReference type="PROSITE" id="PS51886"/>
    </source>
</evidence>
<protein>
    <recommendedName>
        <fullName evidence="2">TLDc domain-containing protein</fullName>
    </recommendedName>
</protein>
<feature type="region of interest" description="Disordered" evidence="1">
    <location>
        <begin position="393"/>
        <end position="431"/>
    </location>
</feature>
<proteinExistence type="predicted"/>